<keyword evidence="2" id="KW-1133">Transmembrane helix</keyword>
<dbReference type="AlphaFoldDB" id="A0A839QSR2"/>
<proteinExistence type="predicted"/>
<keyword evidence="4" id="KW-1185">Reference proteome</keyword>
<feature type="region of interest" description="Disordered" evidence="1">
    <location>
        <begin position="122"/>
        <end position="145"/>
    </location>
</feature>
<evidence type="ECO:0000313" key="4">
    <source>
        <dbReference type="Proteomes" id="UP000568050"/>
    </source>
</evidence>
<keyword evidence="2" id="KW-0472">Membrane</keyword>
<dbReference type="EMBL" id="JACHWP010000002">
    <property type="protein sequence ID" value="MBB3023082.1"/>
    <property type="molecule type" value="Genomic_DNA"/>
</dbReference>
<name>A0A839QSR2_9MICO</name>
<evidence type="ECO:0000256" key="1">
    <source>
        <dbReference type="SAM" id="MobiDB-lite"/>
    </source>
</evidence>
<feature type="compositionally biased region" description="Low complexity" evidence="1">
    <location>
        <begin position="124"/>
        <end position="137"/>
    </location>
</feature>
<feature type="transmembrane region" description="Helical" evidence="2">
    <location>
        <begin position="95"/>
        <end position="116"/>
    </location>
</feature>
<dbReference type="RefSeq" id="WP_183375874.1">
    <property type="nucleotide sequence ID" value="NZ_CBCSFZ010000001.1"/>
</dbReference>
<feature type="transmembrane region" description="Helical" evidence="2">
    <location>
        <begin position="48"/>
        <end position="75"/>
    </location>
</feature>
<evidence type="ECO:0000313" key="3">
    <source>
        <dbReference type="EMBL" id="MBB3023082.1"/>
    </source>
</evidence>
<accession>A0A839QSR2</accession>
<evidence type="ECO:0000256" key="2">
    <source>
        <dbReference type="SAM" id="Phobius"/>
    </source>
</evidence>
<comment type="caution">
    <text evidence="3">The sequence shown here is derived from an EMBL/GenBank/DDBJ whole genome shotgun (WGS) entry which is preliminary data.</text>
</comment>
<reference evidence="3 4" key="1">
    <citation type="submission" date="2020-08" db="EMBL/GenBank/DDBJ databases">
        <title>Sequencing the genomes of 1000 actinobacteria strains.</title>
        <authorList>
            <person name="Klenk H.-P."/>
        </authorList>
    </citation>
    <scope>NUCLEOTIDE SEQUENCE [LARGE SCALE GENOMIC DNA]</scope>
    <source>
        <strain evidence="3 4">DSM 23040</strain>
    </source>
</reference>
<gene>
    <name evidence="3" type="ORF">FHX50_001365</name>
</gene>
<sequence length="145" mass="15805">MKRLLADLERWRAREAWRGADGAAIEQDLRRMVDEQRLRRRASAPRRLALLFDGHHLLTSQVRALVLMGLGLPLASLAVDPEIMDSRLQNGGLGIWFAAGLAIVLSCAMAGVGSLVRRAGGAGPARSAAPRAPRAASIVRPWQRR</sequence>
<dbReference type="Proteomes" id="UP000568050">
    <property type="component" value="Unassembled WGS sequence"/>
</dbReference>
<keyword evidence="2" id="KW-0812">Transmembrane</keyword>
<protein>
    <submittedName>
        <fullName evidence="3">Uncharacterized protein</fullName>
    </submittedName>
</protein>
<organism evidence="3 4">
    <name type="scientific">Helcobacillus massiliensis</name>
    <dbReference type="NCBI Taxonomy" id="521392"/>
    <lineage>
        <taxon>Bacteria</taxon>
        <taxon>Bacillati</taxon>
        <taxon>Actinomycetota</taxon>
        <taxon>Actinomycetes</taxon>
        <taxon>Micrococcales</taxon>
        <taxon>Dermabacteraceae</taxon>
        <taxon>Helcobacillus</taxon>
    </lineage>
</organism>